<organism evidence="1 2">
    <name type="scientific">Microdochium bolleyi</name>
    <dbReference type="NCBI Taxonomy" id="196109"/>
    <lineage>
        <taxon>Eukaryota</taxon>
        <taxon>Fungi</taxon>
        <taxon>Dikarya</taxon>
        <taxon>Ascomycota</taxon>
        <taxon>Pezizomycotina</taxon>
        <taxon>Sordariomycetes</taxon>
        <taxon>Xylariomycetidae</taxon>
        <taxon>Xylariales</taxon>
        <taxon>Microdochiaceae</taxon>
        <taxon>Microdochium</taxon>
    </lineage>
</organism>
<keyword evidence="2" id="KW-1185">Reference proteome</keyword>
<dbReference type="EMBL" id="KQ964267">
    <property type="protein sequence ID" value="KXJ86590.1"/>
    <property type="molecule type" value="Genomic_DNA"/>
</dbReference>
<gene>
    <name evidence="1" type="ORF">Micbo1qcDRAFT_209002</name>
</gene>
<dbReference type="Proteomes" id="UP000070501">
    <property type="component" value="Unassembled WGS sequence"/>
</dbReference>
<accession>A0A136INT1</accession>
<dbReference type="AlphaFoldDB" id="A0A136INT1"/>
<evidence type="ECO:0000313" key="2">
    <source>
        <dbReference type="Proteomes" id="UP000070501"/>
    </source>
</evidence>
<dbReference type="InParanoid" id="A0A136INT1"/>
<evidence type="ECO:0000313" key="1">
    <source>
        <dbReference type="EMBL" id="KXJ86590.1"/>
    </source>
</evidence>
<proteinExistence type="predicted"/>
<reference evidence="2" key="1">
    <citation type="submission" date="2016-02" db="EMBL/GenBank/DDBJ databases">
        <title>Draft genome sequence of Microdochium bolleyi, a fungal endophyte of beachgrass.</title>
        <authorList>
            <consortium name="DOE Joint Genome Institute"/>
            <person name="David A.S."/>
            <person name="May G."/>
            <person name="Haridas S."/>
            <person name="Lim J."/>
            <person name="Wang M."/>
            <person name="Labutti K."/>
            <person name="Lipzen A."/>
            <person name="Barry K."/>
            <person name="Grigoriev I.V."/>
        </authorList>
    </citation>
    <scope>NUCLEOTIDE SEQUENCE [LARGE SCALE GENOMIC DNA]</scope>
    <source>
        <strain evidence="2">J235TASD1</strain>
    </source>
</reference>
<name>A0A136INT1_9PEZI</name>
<sequence>MLELIAKTSEKVASDNLEVSDDEKGLIQTVERCTQLATRMATLVKHVRLERAGGPRRWFNLAKTMYRDHTTKSEREELQRHLRDCREQFGLQMYNFTRAMIAEKLKALATMISTTRDDIGHIKASLDSIRKISDIDMHQTLGSLQPHVGRHDYDFRRRLDNRQLCHFASGHICHVDHVINHILRRPDNNIFSACHYIRHTHDYSNTNAHAHAQIIRRFSISVSGVSSNDLPAIGHNFQQTLIYFKRPTVVGAPTLSLIPWHYDAPTGRLRLFDNLFLCPGWNDLSSSTFARSMIMTTCGDANADTNADNRDEMNDTPLVCGPGIFSKFMVQDNGVSGSYLMLAAADQQVVVVPGGLSFTKMNLLSRAPVGN</sequence>
<protein>
    <submittedName>
        <fullName evidence="1">Uncharacterized protein</fullName>
    </submittedName>
</protein>